<dbReference type="HOGENOM" id="CLU_1375517_0_0_2"/>
<evidence type="ECO:0000313" key="1">
    <source>
        <dbReference type="EMBL" id="AGB02946.1"/>
    </source>
</evidence>
<protein>
    <recommendedName>
        <fullName evidence="3">Lipoprotein</fullName>
    </recommendedName>
</protein>
<accession>L0HGM2</accession>
<dbReference type="PROSITE" id="PS51257">
    <property type="entry name" value="PROKAR_LIPOPROTEIN"/>
    <property type="match status" value="1"/>
</dbReference>
<gene>
    <name evidence="1" type="ordered locus">Metfor_1928</name>
</gene>
<sequence length="205" mass="22483" precursor="true">MTNDYLKTVILFLAVFFLLAVAGCTSPAPSSPVPASSPVPTPGLSTVSPAEMALQPADLPGNFTLLAKGERNISDMRSWAVEHGWKRGYFTGYMKTGGNVSEGPFFEQVISVYSTENITLIVEDTINTWKSMPAEDSNVTVEEISLPTIGDYSRSTKASDRSDNTRMYVIAFVKDDVYEQFQTDGNETDFEILRQMAVTAAAKIR</sequence>
<evidence type="ECO:0000313" key="2">
    <source>
        <dbReference type="Proteomes" id="UP000010824"/>
    </source>
</evidence>
<reference evidence="2" key="1">
    <citation type="submission" date="2011-12" db="EMBL/GenBank/DDBJ databases">
        <title>Complete sequence of Methanoregula formicicum SMSP.</title>
        <authorList>
            <person name="Lucas S."/>
            <person name="Han J."/>
            <person name="Lapidus A."/>
            <person name="Cheng J.-F."/>
            <person name="Goodwin L."/>
            <person name="Pitluck S."/>
            <person name="Peters L."/>
            <person name="Ovchinnikova G."/>
            <person name="Teshima H."/>
            <person name="Detter J.C."/>
            <person name="Han C."/>
            <person name="Tapia R."/>
            <person name="Land M."/>
            <person name="Hauser L."/>
            <person name="Kyrpides N."/>
            <person name="Ivanova N."/>
            <person name="Pagani I."/>
            <person name="Imachi H."/>
            <person name="Tamaki H."/>
            <person name="Sekiguchi Y."/>
            <person name="Kamagata Y."/>
            <person name="Cadillo-Quiroz H."/>
            <person name="Zinder S."/>
            <person name="Liu W.-T."/>
            <person name="Woyke T."/>
        </authorList>
    </citation>
    <scope>NUCLEOTIDE SEQUENCE [LARGE SCALE GENOMIC DNA]</scope>
    <source>
        <strain evidence="2">DSM 22288 / NBRC 105244 / SMSP</strain>
    </source>
</reference>
<dbReference type="AlphaFoldDB" id="L0HGM2"/>
<proteinExistence type="predicted"/>
<keyword evidence="2" id="KW-1185">Reference proteome</keyword>
<name>L0HGM2_METFS</name>
<dbReference type="EMBL" id="CP003167">
    <property type="protein sequence ID" value="AGB02946.1"/>
    <property type="molecule type" value="Genomic_DNA"/>
</dbReference>
<organism evidence="1 2">
    <name type="scientific">Methanoregula formicica (strain DSM 22288 / NBRC 105244 / SMSP)</name>
    <dbReference type="NCBI Taxonomy" id="593750"/>
    <lineage>
        <taxon>Archaea</taxon>
        <taxon>Methanobacteriati</taxon>
        <taxon>Methanobacteriota</taxon>
        <taxon>Stenosarchaea group</taxon>
        <taxon>Methanomicrobia</taxon>
        <taxon>Methanomicrobiales</taxon>
        <taxon>Methanoregulaceae</taxon>
        <taxon>Methanoregula</taxon>
    </lineage>
</organism>
<reference evidence="1 2" key="2">
    <citation type="journal article" date="2014" name="Genome Announc.">
        <title>Complete Genome Sequence of Methanoregula formicica SMSPT, a Mesophilic Hydrogenotrophic Methanogen Isolated from a Methanogenic Upflow Anaerobic Sludge Blanket Reactor.</title>
        <authorList>
            <person name="Yamamoto K."/>
            <person name="Tamaki H."/>
            <person name="Cadillo-Quiroz H."/>
            <person name="Imachi H."/>
            <person name="Kyrpides N."/>
            <person name="Woyke T."/>
            <person name="Goodwin L."/>
            <person name="Zinder S.H."/>
            <person name="Kamagata Y."/>
            <person name="Liu W.T."/>
        </authorList>
    </citation>
    <scope>NUCLEOTIDE SEQUENCE [LARGE SCALE GENOMIC DNA]</scope>
    <source>
        <strain evidence="2">DSM 22288 / NBRC 105244 / SMSP</strain>
    </source>
</reference>
<dbReference type="STRING" id="593750.Metfor_1928"/>
<dbReference type="RefSeq" id="WP_015285909.1">
    <property type="nucleotide sequence ID" value="NC_019943.1"/>
</dbReference>
<dbReference type="InParanoid" id="L0HGM2"/>
<dbReference type="KEGG" id="mfo:Metfor_1928"/>
<dbReference type="Proteomes" id="UP000010824">
    <property type="component" value="Chromosome"/>
</dbReference>
<evidence type="ECO:0008006" key="3">
    <source>
        <dbReference type="Google" id="ProtNLM"/>
    </source>
</evidence>
<dbReference type="GeneID" id="14308317"/>
<dbReference type="eggNOG" id="arCOG12689">
    <property type="taxonomic scope" value="Archaea"/>
</dbReference>